<gene>
    <name evidence="1" type="ORF">LAD73_02970</name>
</gene>
<dbReference type="SUPFAM" id="SSF52096">
    <property type="entry name" value="ClpP/crotonase"/>
    <property type="match status" value="1"/>
</dbReference>
<reference evidence="1 2" key="1">
    <citation type="submission" date="2021-09" db="EMBL/GenBank/DDBJ databases">
        <title>WGS of Mycoplasma sp. Zaradi2 strains.</title>
        <authorList>
            <person name="Spergser J."/>
        </authorList>
    </citation>
    <scope>NUCLEOTIDE SEQUENCE [LARGE SCALE GENOMIC DNA]</scope>
    <source>
        <strain evidence="1 2">1331</strain>
    </source>
</reference>
<accession>A0A953T7G7</accession>
<dbReference type="EMBL" id="JAIQBY010000041">
    <property type="protein sequence ID" value="MBZ4195662.1"/>
    <property type="molecule type" value="Genomic_DNA"/>
</dbReference>
<dbReference type="RefSeq" id="WP_223644913.1">
    <property type="nucleotide sequence ID" value="NZ_JAIQBY010000041.1"/>
</dbReference>
<protein>
    <submittedName>
        <fullName evidence="1">Peptidase S41</fullName>
    </submittedName>
</protein>
<dbReference type="Gene3D" id="3.90.226.10">
    <property type="entry name" value="2-enoyl-CoA Hydratase, Chain A, domain 1"/>
    <property type="match status" value="1"/>
</dbReference>
<dbReference type="AlphaFoldDB" id="A0A953T7G7"/>
<dbReference type="Proteomes" id="UP000772186">
    <property type="component" value="Unassembled WGS sequence"/>
</dbReference>
<dbReference type="PROSITE" id="PS51257">
    <property type="entry name" value="PROKAR_LIPOPROTEIN"/>
    <property type="match status" value="1"/>
</dbReference>
<evidence type="ECO:0000313" key="1">
    <source>
        <dbReference type="EMBL" id="MBZ4195662.1"/>
    </source>
</evidence>
<keyword evidence="2" id="KW-1185">Reference proteome</keyword>
<sequence length="615" mass="71076">MRKIFRAPALFISITSLIIVLSCVKNYKGDENRNKIVKDISFRDVSKSYKFINQNPKIKTYFFDNKNTPYVSVPQVLKTLDGAVNNSAINKSLSGFFHNKNYSKYHANNASVKFDWIENTIEISNTRVFHIFNSQVDIDYGKDLKLYTYKIDNLDNKNITIDLDNYGWDIYSINKEPIIPLAVFNSLFLSPNYYNLYYNGSEFYGGDLLIPSRFRTKDGKGTELGNEFIINPVSKDSRIDAYNSLRFNFDYFYGLREEKGYKSGEFDKFIHPKIIQKILSTDESIYNEGYLQLFYGQLNDLHSKIFNYGYKTDFNNIQPNSKIIEKANENYKRTIDSKFESVHEIFKNARNNLQSAREKEINEILKKEKVINVDDYERLNHGQMPIVRFLDNNTAVITIDNFVVGAIEELKDEKPYKYDTFELMKKALTIINSKFLKGKIILDLSLNTGGSAVALYKTMALMKHSSIFRENNKFEDIVITSTNILNKEKTEMTYRVNVPEHIKGNYDWYIQTSPVTYSAANALVANMYADKINKFGTKTKLIGQKSGGGAAVIIPIVLSDGTKIIISSNSLITYRDEKSNYHSAEKGFKVEDKYLIKNHFDYYKKDKLLSLLNQD</sequence>
<comment type="caution">
    <text evidence="1">The sequence shown here is derived from an EMBL/GenBank/DDBJ whole genome shotgun (WGS) entry which is preliminary data.</text>
</comment>
<name>A0A953T7G7_9MOLU</name>
<proteinExistence type="predicted"/>
<evidence type="ECO:0000313" key="2">
    <source>
        <dbReference type="Proteomes" id="UP000772186"/>
    </source>
</evidence>
<dbReference type="InterPro" id="IPR029045">
    <property type="entry name" value="ClpP/crotonase-like_dom_sf"/>
</dbReference>
<organism evidence="1 2">
    <name type="scientific">Mycoplasma tauri</name>
    <dbReference type="NCBI Taxonomy" id="547987"/>
    <lineage>
        <taxon>Bacteria</taxon>
        <taxon>Bacillati</taxon>
        <taxon>Mycoplasmatota</taxon>
        <taxon>Mollicutes</taxon>
        <taxon>Mycoplasmataceae</taxon>
        <taxon>Mycoplasma</taxon>
    </lineage>
</organism>